<sequence>METLSEHYQLYLLETRLKTYSNWPFQEDCLCTPHNMAIAGFVHCPSENSPDVAQCFFCFKELEGWEPDDNPMQEHKKHSSKCAFISLQKKIEDLTLEELLRLDRGRMKNMIEKRASEAVAAFQERVKYTREFIENLGSA</sequence>
<evidence type="ECO:0000256" key="17">
    <source>
        <dbReference type="ARBA" id="ARBA00023328"/>
    </source>
</evidence>
<keyword evidence="19" id="KW-1185">Reference proteome</keyword>
<dbReference type="GO" id="GO:0051301">
    <property type="term" value="P:cell division"/>
    <property type="evidence" value="ECO:0007669"/>
    <property type="project" value="UniProtKB-KW"/>
</dbReference>
<name>H3BDV3_LATCH</name>
<dbReference type="Bgee" id="ENSLACG00000017642">
    <property type="expression patterns" value="Expressed in pelvic fin and 4 other cell types or tissues"/>
</dbReference>
<dbReference type="CDD" id="cd00022">
    <property type="entry name" value="BIR"/>
    <property type="match status" value="1"/>
</dbReference>
<keyword evidence="16" id="KW-0131">Cell cycle</keyword>
<dbReference type="PROSITE" id="PS50143">
    <property type="entry name" value="BIR_REPEAT_2"/>
    <property type="match status" value="1"/>
</dbReference>
<dbReference type="GeneID" id="102348297"/>
<dbReference type="GO" id="GO:0046872">
    <property type="term" value="F:metal ion binding"/>
    <property type="evidence" value="ECO:0007669"/>
    <property type="project" value="UniProtKB-KW"/>
</dbReference>
<dbReference type="GO" id="GO:0007059">
    <property type="term" value="P:chromosome segregation"/>
    <property type="evidence" value="ECO:0007669"/>
    <property type="project" value="UniProtKB-KW"/>
</dbReference>
<organism evidence="18 19">
    <name type="scientific">Latimeria chalumnae</name>
    <name type="common">Coelacanth</name>
    <dbReference type="NCBI Taxonomy" id="7897"/>
    <lineage>
        <taxon>Eukaryota</taxon>
        <taxon>Metazoa</taxon>
        <taxon>Chordata</taxon>
        <taxon>Craniata</taxon>
        <taxon>Vertebrata</taxon>
        <taxon>Euteleostomi</taxon>
        <taxon>Coelacanthiformes</taxon>
        <taxon>Coelacanthidae</taxon>
        <taxon>Latimeria</taxon>
    </lineage>
</organism>
<keyword evidence="14" id="KW-0206">Cytoskeleton</keyword>
<evidence type="ECO:0000256" key="5">
    <source>
        <dbReference type="ARBA" id="ARBA00022454"/>
    </source>
</evidence>
<accession>H3BDV3</accession>
<reference evidence="19" key="1">
    <citation type="submission" date="2011-08" db="EMBL/GenBank/DDBJ databases">
        <title>The draft genome of Latimeria chalumnae.</title>
        <authorList>
            <person name="Di Palma F."/>
            <person name="Alfoldi J."/>
            <person name="Johnson J."/>
            <person name="Berlin A."/>
            <person name="Gnerre S."/>
            <person name="Jaffe D."/>
            <person name="MacCallum I."/>
            <person name="Young S."/>
            <person name="Walker B.J."/>
            <person name="Lander E."/>
            <person name="Lindblad-Toh K."/>
        </authorList>
    </citation>
    <scope>NUCLEOTIDE SEQUENCE [LARGE SCALE GENOMIC DNA]</scope>
    <source>
        <strain evidence="19">Wild caught</strain>
    </source>
</reference>
<dbReference type="SMART" id="SM00238">
    <property type="entry name" value="BIR"/>
    <property type="match status" value="1"/>
</dbReference>
<keyword evidence="10" id="KW-0498">Mitosis</keyword>
<dbReference type="OMA" id="RSHTKNC"/>
<keyword evidence="15" id="KW-0539">Nucleus</keyword>
<keyword evidence="13" id="KW-0832">Ubl conjugation</keyword>
<dbReference type="GO" id="GO:0005634">
    <property type="term" value="C:nucleus"/>
    <property type="evidence" value="ECO:0007669"/>
    <property type="project" value="UniProtKB-SubCell"/>
</dbReference>
<dbReference type="MEROPS" id="I32.005"/>
<dbReference type="CTD" id="373110"/>
<comment type="subcellular location">
    <subcellularLocation>
        <location evidence="3">Chromosome</location>
        <location evidence="3">Centromere</location>
    </subcellularLocation>
    <subcellularLocation>
        <location evidence="2">Cytoplasm</location>
        <location evidence="2">Cytoskeleton</location>
        <location evidence="2">Spindle</location>
    </subcellularLocation>
    <subcellularLocation>
        <location evidence="1">Nucleus</location>
    </subcellularLocation>
</comment>
<keyword evidence="8" id="KW-0132">Cell division</keyword>
<dbReference type="InterPro" id="IPR001370">
    <property type="entry name" value="BIR_rpt"/>
</dbReference>
<dbReference type="InParanoid" id="H3BDV3"/>
<evidence type="ECO:0000256" key="6">
    <source>
        <dbReference type="ARBA" id="ARBA00022490"/>
    </source>
</evidence>
<reference evidence="18" key="2">
    <citation type="submission" date="2025-08" db="UniProtKB">
        <authorList>
            <consortium name="Ensembl"/>
        </authorList>
    </citation>
    <scope>IDENTIFICATION</scope>
</reference>
<evidence type="ECO:0000256" key="14">
    <source>
        <dbReference type="ARBA" id="ARBA00023212"/>
    </source>
</evidence>
<dbReference type="Pfam" id="PF00653">
    <property type="entry name" value="BIR"/>
    <property type="match status" value="1"/>
</dbReference>
<dbReference type="PANTHER" id="PTHR46771:SF3">
    <property type="entry name" value="BACULOVIRAL IAP REPEAT-CONTAINING PROTEIN 5"/>
    <property type="match status" value="1"/>
</dbReference>
<evidence type="ECO:0000256" key="11">
    <source>
        <dbReference type="ARBA" id="ARBA00022829"/>
    </source>
</evidence>
<dbReference type="FunFam" id="1.10.1170.10:FF:000009">
    <property type="entry name" value="Baculoviral IAP repeat-containing protein 5"/>
    <property type="match status" value="1"/>
</dbReference>
<keyword evidence="5" id="KW-0158">Chromosome</keyword>
<protein>
    <submittedName>
        <fullName evidence="18">Baculoviral IAP repeat containing 5</fullName>
    </submittedName>
</protein>
<dbReference type="eggNOG" id="KOG1101">
    <property type="taxonomic scope" value="Eukaryota"/>
</dbReference>
<evidence type="ECO:0000256" key="8">
    <source>
        <dbReference type="ARBA" id="ARBA00022618"/>
    </source>
</evidence>
<dbReference type="PANTHER" id="PTHR46771">
    <property type="entry name" value="DETERIN"/>
    <property type="match status" value="1"/>
</dbReference>
<evidence type="ECO:0000256" key="7">
    <source>
        <dbReference type="ARBA" id="ARBA00022553"/>
    </source>
</evidence>
<dbReference type="GeneTree" id="ENSGT00510000047537"/>
<evidence type="ECO:0000256" key="12">
    <source>
        <dbReference type="ARBA" id="ARBA00022833"/>
    </source>
</evidence>
<reference evidence="18" key="3">
    <citation type="submission" date="2025-09" db="UniProtKB">
        <authorList>
            <consortium name="Ensembl"/>
        </authorList>
    </citation>
    <scope>IDENTIFICATION</scope>
</reference>
<keyword evidence="6" id="KW-0963">Cytoplasm</keyword>
<keyword evidence="12" id="KW-0862">Zinc</keyword>
<evidence type="ECO:0000256" key="13">
    <source>
        <dbReference type="ARBA" id="ARBA00022843"/>
    </source>
</evidence>
<evidence type="ECO:0000313" key="18">
    <source>
        <dbReference type="Ensembl" id="ENSLACP00000020074.1"/>
    </source>
</evidence>
<dbReference type="InterPro" id="IPR051190">
    <property type="entry name" value="Baculoviral_IAP"/>
</dbReference>
<dbReference type="Ensembl" id="ENSLACT00000020212.1">
    <property type="protein sequence ID" value="ENSLACP00000020074.1"/>
    <property type="gene ID" value="ENSLACG00000017642.1"/>
</dbReference>
<evidence type="ECO:0000256" key="4">
    <source>
        <dbReference type="ARBA" id="ARBA00006672"/>
    </source>
</evidence>
<dbReference type="GO" id="GO:0000775">
    <property type="term" value="C:chromosome, centromeric region"/>
    <property type="evidence" value="ECO:0007669"/>
    <property type="project" value="UniProtKB-SubCell"/>
</dbReference>
<dbReference type="AlphaFoldDB" id="H3BDV3"/>
<comment type="similarity">
    <text evidence="4">Belongs to the IAP family.</text>
</comment>
<dbReference type="FunCoup" id="H3BDV3">
    <property type="interactions" value="1338"/>
</dbReference>
<dbReference type="STRING" id="7897.ENSLACP00000020074"/>
<dbReference type="OrthoDB" id="2196114at2759"/>
<keyword evidence="9" id="KW-0479">Metal-binding</keyword>
<evidence type="ECO:0000313" key="19">
    <source>
        <dbReference type="Proteomes" id="UP000008672"/>
    </source>
</evidence>
<dbReference type="GO" id="GO:0005819">
    <property type="term" value="C:spindle"/>
    <property type="evidence" value="ECO:0007669"/>
    <property type="project" value="UniProtKB-SubCell"/>
</dbReference>
<dbReference type="EMBL" id="AFYH01017047">
    <property type="status" value="NOT_ANNOTATED_CDS"/>
    <property type="molecule type" value="Genomic_DNA"/>
</dbReference>
<dbReference type="KEGG" id="lcm:102348297"/>
<dbReference type="HOGENOM" id="CLU_016347_0_1_1"/>
<dbReference type="Gene3D" id="1.10.1170.10">
    <property type="entry name" value="Inhibitor Of Apoptosis Protein (2mihbC-IAP-1), Chain A"/>
    <property type="match status" value="1"/>
</dbReference>
<keyword evidence="17" id="KW-0137">Centromere</keyword>
<evidence type="ECO:0000256" key="2">
    <source>
        <dbReference type="ARBA" id="ARBA00004186"/>
    </source>
</evidence>
<keyword evidence="11" id="KW-0159">Chromosome partition</keyword>
<evidence type="ECO:0000256" key="1">
    <source>
        <dbReference type="ARBA" id="ARBA00004123"/>
    </source>
</evidence>
<gene>
    <name evidence="18" type="primary">BIRC5</name>
</gene>
<keyword evidence="7" id="KW-0597">Phosphoprotein</keyword>
<proteinExistence type="inferred from homology"/>
<dbReference type="SUPFAM" id="SSF57924">
    <property type="entry name" value="Inhibitor of apoptosis (IAP) repeat"/>
    <property type="match status" value="1"/>
</dbReference>
<evidence type="ECO:0000256" key="15">
    <source>
        <dbReference type="ARBA" id="ARBA00023242"/>
    </source>
</evidence>
<dbReference type="Proteomes" id="UP000008672">
    <property type="component" value="Unassembled WGS sequence"/>
</dbReference>
<evidence type="ECO:0000256" key="16">
    <source>
        <dbReference type="ARBA" id="ARBA00023306"/>
    </source>
</evidence>
<evidence type="ECO:0000256" key="10">
    <source>
        <dbReference type="ARBA" id="ARBA00022776"/>
    </source>
</evidence>
<evidence type="ECO:0000256" key="3">
    <source>
        <dbReference type="ARBA" id="ARBA00004584"/>
    </source>
</evidence>
<evidence type="ECO:0000256" key="9">
    <source>
        <dbReference type="ARBA" id="ARBA00022723"/>
    </source>
</evidence>